<dbReference type="GO" id="GO:0008657">
    <property type="term" value="F:DNA topoisomerase type II (double strand cut, ATP-hydrolyzing) inhibitor activity"/>
    <property type="evidence" value="ECO:0007669"/>
    <property type="project" value="InterPro"/>
</dbReference>
<evidence type="ECO:0000313" key="8">
    <source>
        <dbReference type="EMBL" id="VFJ43428.1"/>
    </source>
</evidence>
<dbReference type="EMBL" id="CAADEX010000040">
    <property type="protein sequence ID" value="VFJ52931.1"/>
    <property type="molecule type" value="Genomic_DNA"/>
</dbReference>
<organism evidence="8">
    <name type="scientific">Candidatus Kentrum sp. DK</name>
    <dbReference type="NCBI Taxonomy" id="2126562"/>
    <lineage>
        <taxon>Bacteria</taxon>
        <taxon>Pseudomonadati</taxon>
        <taxon>Pseudomonadota</taxon>
        <taxon>Gammaproteobacteria</taxon>
        <taxon>Candidatus Kentrum</taxon>
    </lineage>
</organism>
<sequence>MSQFTLYKNEDDASNAVYPYFINVQNPLFRDLNSRLVIPLSRHEALDNTNAKRLCPIIYIDAEIDTGKFVLLTHQMTSVPKSLLRTEVTSLESFRYEILAAVDMLISGI</sequence>
<accession>A0A450RWG5</accession>
<dbReference type="Gene3D" id="2.30.30.110">
    <property type="match status" value="1"/>
</dbReference>
<evidence type="ECO:0000256" key="6">
    <source>
        <dbReference type="ARBA" id="ARBA00029628"/>
    </source>
</evidence>
<proteinExistence type="inferred from homology"/>
<protein>
    <recommendedName>
        <fullName evidence="2">Toxin CcdB</fullName>
    </recommendedName>
    <alternativeName>
        <fullName evidence="7">Cytotoxic protein CcdB</fullName>
    </alternativeName>
    <alternativeName>
        <fullName evidence="6">Protein LetD</fullName>
    </alternativeName>
</protein>
<gene>
    <name evidence="9" type="ORF">BECKDK2373B_GA0170837_104012</name>
    <name evidence="8" type="ORF">BECKDK2373C_GA0170839_100555</name>
</gene>
<evidence type="ECO:0000256" key="7">
    <source>
        <dbReference type="ARBA" id="ARBA00033135"/>
    </source>
</evidence>
<keyword evidence="5" id="KW-0804">Transcription</keyword>
<evidence type="ECO:0000256" key="2">
    <source>
        <dbReference type="ARBA" id="ARBA00015075"/>
    </source>
</evidence>
<reference evidence="8" key="1">
    <citation type="submission" date="2019-02" db="EMBL/GenBank/DDBJ databases">
        <authorList>
            <person name="Gruber-Vodicka R. H."/>
            <person name="Seah K. B. B."/>
        </authorList>
    </citation>
    <scope>NUCLEOTIDE SEQUENCE</scope>
    <source>
        <strain evidence="8">BECK_DK161</strain>
        <strain evidence="9">BECK_DK47</strain>
    </source>
</reference>
<evidence type="ECO:0000256" key="5">
    <source>
        <dbReference type="ARBA" id="ARBA00023163"/>
    </source>
</evidence>
<evidence type="ECO:0000256" key="4">
    <source>
        <dbReference type="ARBA" id="ARBA00023015"/>
    </source>
</evidence>
<evidence type="ECO:0000256" key="3">
    <source>
        <dbReference type="ARBA" id="ARBA00022491"/>
    </source>
</evidence>
<evidence type="ECO:0000313" key="9">
    <source>
        <dbReference type="EMBL" id="VFJ52931.1"/>
    </source>
</evidence>
<evidence type="ECO:0000256" key="1">
    <source>
        <dbReference type="ARBA" id="ARBA00005230"/>
    </source>
</evidence>
<dbReference type="EMBL" id="CAADEY010000005">
    <property type="protein sequence ID" value="VFJ43428.1"/>
    <property type="molecule type" value="Genomic_DNA"/>
</dbReference>
<dbReference type="InterPro" id="IPR002712">
    <property type="entry name" value="CcdB"/>
</dbReference>
<comment type="similarity">
    <text evidence="1">Belongs to the CcdB toxin family.</text>
</comment>
<dbReference type="InterPro" id="IPR011067">
    <property type="entry name" value="Plasmid_toxin/cell-grow_inhib"/>
</dbReference>
<dbReference type="AlphaFoldDB" id="A0A450RWG5"/>
<dbReference type="SUPFAM" id="SSF50118">
    <property type="entry name" value="Cell growth inhibitor/plasmid maintenance toxic component"/>
    <property type="match status" value="1"/>
</dbReference>
<dbReference type="GO" id="GO:0006276">
    <property type="term" value="P:plasmid maintenance"/>
    <property type="evidence" value="ECO:0007669"/>
    <property type="project" value="InterPro"/>
</dbReference>
<name>A0A450RWG5_9GAMM</name>
<keyword evidence="4" id="KW-0805">Transcription regulation</keyword>
<keyword evidence="3" id="KW-0678">Repressor</keyword>
<dbReference type="Pfam" id="PF01845">
    <property type="entry name" value="CcdB"/>
    <property type="match status" value="1"/>
</dbReference>